<accession>A0ABQ6BDM3</accession>
<sequence>MVTSEVTPALTSTAVAPSAAGDMVIEPVPSMEKSWLESTVTAVPETREMPPPLEIRIWSAVPVPVAFDVVIGVVRTVVSTTSAMAPVAAIRGAIATAVASRIRIR</sequence>
<keyword evidence="2" id="KW-1185">Reference proteome</keyword>
<reference evidence="2" key="1">
    <citation type="journal article" date="2019" name="Int. J. Syst. Evol. Microbiol.">
        <title>The Global Catalogue of Microorganisms (GCM) 10K type strain sequencing project: providing services to taxonomists for standard genome sequencing and annotation.</title>
        <authorList>
            <consortium name="The Broad Institute Genomics Platform"/>
            <consortium name="The Broad Institute Genome Sequencing Center for Infectious Disease"/>
            <person name="Wu L."/>
            <person name="Ma J."/>
        </authorList>
    </citation>
    <scope>NUCLEOTIDE SEQUENCE [LARGE SCALE GENOMIC DNA]</scope>
    <source>
        <strain evidence="2">NBRC 110107</strain>
    </source>
</reference>
<evidence type="ECO:0000313" key="1">
    <source>
        <dbReference type="EMBL" id="GLS00066.1"/>
    </source>
</evidence>
<dbReference type="Proteomes" id="UP001156921">
    <property type="component" value="Unassembled WGS sequence"/>
</dbReference>
<organism evidence="1 2">
    <name type="scientific">Brevundimonas denitrificans</name>
    <dbReference type="NCBI Taxonomy" id="1443434"/>
    <lineage>
        <taxon>Bacteria</taxon>
        <taxon>Pseudomonadati</taxon>
        <taxon>Pseudomonadota</taxon>
        <taxon>Alphaproteobacteria</taxon>
        <taxon>Caulobacterales</taxon>
        <taxon>Caulobacteraceae</taxon>
        <taxon>Brevundimonas</taxon>
    </lineage>
</organism>
<name>A0ABQ6BDM3_9CAUL</name>
<comment type="caution">
    <text evidence="1">The sequence shown here is derived from an EMBL/GenBank/DDBJ whole genome shotgun (WGS) entry which is preliminary data.</text>
</comment>
<proteinExistence type="predicted"/>
<protein>
    <submittedName>
        <fullName evidence="1">Uncharacterized protein</fullName>
    </submittedName>
</protein>
<dbReference type="EMBL" id="BSOY01000001">
    <property type="protein sequence ID" value="GLS00066.1"/>
    <property type="molecule type" value="Genomic_DNA"/>
</dbReference>
<evidence type="ECO:0000313" key="2">
    <source>
        <dbReference type="Proteomes" id="UP001156921"/>
    </source>
</evidence>
<gene>
    <name evidence="1" type="ORF">GCM10007859_00690</name>
</gene>